<evidence type="ECO:0000256" key="3">
    <source>
        <dbReference type="ARBA" id="ARBA00022801"/>
    </source>
</evidence>
<dbReference type="KEGG" id="chk:D4L85_22365"/>
<dbReference type="PIRSF" id="PIRSF010631">
    <property type="entry name" value="A-rhamnsds"/>
    <property type="match status" value="1"/>
</dbReference>
<dbReference type="Pfam" id="PF25788">
    <property type="entry name" value="Ig_Rha78A_N"/>
    <property type="match status" value="1"/>
</dbReference>
<feature type="domain" description="Alpha-L-rhamnosidase six-hairpin glycosidase" evidence="6">
    <location>
        <begin position="486"/>
        <end position="809"/>
    </location>
</feature>
<protein>
    <recommendedName>
        <fullName evidence="2">alpha-L-rhamnosidase</fullName>
        <ecNumber evidence="2">3.2.1.40</ecNumber>
    </recommendedName>
</protein>
<dbReference type="InterPro" id="IPR035398">
    <property type="entry name" value="Bac_rhamnosid_C"/>
</dbReference>
<keyword evidence="9" id="KW-1185">Reference proteome</keyword>
<feature type="domain" description="Bacterial alpha-L-rhamnosidase N-terminal" evidence="5">
    <location>
        <begin position="196"/>
        <end position="367"/>
    </location>
</feature>
<evidence type="ECO:0000259" key="4">
    <source>
        <dbReference type="Pfam" id="PF05592"/>
    </source>
</evidence>
<proteinExistence type="predicted"/>
<dbReference type="InterPro" id="IPR013783">
    <property type="entry name" value="Ig-like_fold"/>
</dbReference>
<dbReference type="InterPro" id="IPR035396">
    <property type="entry name" value="Bac_rhamnosid6H"/>
</dbReference>
<evidence type="ECO:0000313" key="9">
    <source>
        <dbReference type="Proteomes" id="UP000266183"/>
    </source>
</evidence>
<comment type="catalytic activity">
    <reaction evidence="1">
        <text>Hydrolysis of terminal non-reducing alpha-L-rhamnose residues in alpha-L-rhamnosides.</text>
        <dbReference type="EC" id="3.2.1.40"/>
    </reaction>
</comment>
<dbReference type="Proteomes" id="UP000266183">
    <property type="component" value="Chromosome"/>
</dbReference>
<dbReference type="Pfam" id="PF08531">
    <property type="entry name" value="Bac_rhamnosid_N"/>
    <property type="match status" value="1"/>
</dbReference>
<dbReference type="Gene3D" id="2.60.120.260">
    <property type="entry name" value="Galactose-binding domain-like"/>
    <property type="match status" value="2"/>
</dbReference>
<evidence type="ECO:0000313" key="8">
    <source>
        <dbReference type="EMBL" id="AYB33152.1"/>
    </source>
</evidence>
<dbReference type="EC" id="3.2.1.40" evidence="2"/>
<keyword evidence="3" id="KW-0378">Hydrolase</keyword>
<dbReference type="SUPFAM" id="SSF48208">
    <property type="entry name" value="Six-hairpin glycosidases"/>
    <property type="match status" value="1"/>
</dbReference>
<dbReference type="Pfam" id="PF17389">
    <property type="entry name" value="Bac_rhamnosid6H"/>
    <property type="match status" value="1"/>
</dbReference>
<dbReference type="PANTHER" id="PTHR33307">
    <property type="entry name" value="ALPHA-RHAMNOSIDASE (EUROFUNG)"/>
    <property type="match status" value="1"/>
</dbReference>
<dbReference type="GO" id="GO:0005975">
    <property type="term" value="P:carbohydrate metabolic process"/>
    <property type="evidence" value="ECO:0007669"/>
    <property type="project" value="InterPro"/>
</dbReference>
<evidence type="ECO:0000259" key="6">
    <source>
        <dbReference type="Pfam" id="PF17389"/>
    </source>
</evidence>
<dbReference type="Gene3D" id="1.50.10.10">
    <property type="match status" value="1"/>
</dbReference>
<dbReference type="InterPro" id="IPR016007">
    <property type="entry name" value="Alpha_rhamnosid"/>
</dbReference>
<dbReference type="PROSITE" id="PS51257">
    <property type="entry name" value="PROKAR_LIPOPROTEIN"/>
    <property type="match status" value="1"/>
</dbReference>
<feature type="domain" description="Alpha-L-rhamnosidase concanavalin-like" evidence="4">
    <location>
        <begin position="376"/>
        <end position="476"/>
    </location>
</feature>
<dbReference type="InterPro" id="IPR012341">
    <property type="entry name" value="6hp_glycosidase-like_sf"/>
</dbReference>
<evidence type="ECO:0000256" key="1">
    <source>
        <dbReference type="ARBA" id="ARBA00001445"/>
    </source>
</evidence>
<dbReference type="Gene3D" id="2.60.40.10">
    <property type="entry name" value="Immunoglobulins"/>
    <property type="match status" value="1"/>
</dbReference>
<dbReference type="Pfam" id="PF17390">
    <property type="entry name" value="Bac_rhamnosid_C"/>
    <property type="match status" value="1"/>
</dbReference>
<evidence type="ECO:0000259" key="7">
    <source>
        <dbReference type="Pfam" id="PF17390"/>
    </source>
</evidence>
<dbReference type="Pfam" id="PF05592">
    <property type="entry name" value="Bac_rhamnosid"/>
    <property type="match status" value="1"/>
</dbReference>
<evidence type="ECO:0000259" key="5">
    <source>
        <dbReference type="Pfam" id="PF08531"/>
    </source>
</evidence>
<dbReference type="InterPro" id="IPR008928">
    <property type="entry name" value="6-hairpin_glycosidase_sf"/>
</dbReference>
<accession>A0A385SQM3</accession>
<dbReference type="AlphaFoldDB" id="A0A385SQM3"/>
<dbReference type="GO" id="GO:0030596">
    <property type="term" value="F:alpha-L-rhamnosidase activity"/>
    <property type="evidence" value="ECO:0007669"/>
    <property type="project" value="UniProtKB-EC"/>
</dbReference>
<dbReference type="InterPro" id="IPR013737">
    <property type="entry name" value="Bac_rhamnosid_N"/>
</dbReference>
<gene>
    <name evidence="8" type="ORF">D4L85_22365</name>
</gene>
<organism evidence="8 9">
    <name type="scientific">Chryseolinea soli</name>
    <dbReference type="NCBI Taxonomy" id="2321403"/>
    <lineage>
        <taxon>Bacteria</taxon>
        <taxon>Pseudomonadati</taxon>
        <taxon>Bacteroidota</taxon>
        <taxon>Cytophagia</taxon>
        <taxon>Cytophagales</taxon>
        <taxon>Fulvivirgaceae</taxon>
        <taxon>Chryseolinea</taxon>
    </lineage>
</organism>
<sequence length="922" mass="103075">MDKIPYTSGIMKKLQSTICVLIAFLSACSIVQAQDIRLYDLRCNSATNPVGVEDAHPALSWKIASTARGEKQTAYQIVVGLTESDIERAPVWNSGKVMSEQSVLVPYDGRALENGKRYFWKVKIWDRNGKESPYSTAQFWEMTVSLEHFTAAWISAPAVFDFQKLNRHRYAMIKGETHDFLEPMPLLRKKFDLRQNIAKATVYVAAPGFFELFINGKKVSDDILNPAFTNYDKTVLFSTYDVTSFLKGGANALGVMLGNGWYNSTSKEVWGFDKAPWRNLPALKLQLEITYDNGEKQMISTDTQWLAIAGPTLFTALRQGEYYDARLEVPRWSEAEADEKNWQPVRRVAGPIGTLRSQKQPPVQVTQVLDAVKSQRLANGHIVYDFGQNMAGFVSLNVSGKAGSRLQFKYAERVDANGAADQSNINNLLADSLFQIDRYTLKGGGDERWSPRFVYHGFRYVEVWADGELPQLKSIQAKAISTAFESVGDFTCSSETVSKIQQATRWSYRNNFVGFPTDCPQREKNGWTGDAQLACEGGLSNFDAATAYQKWLGDIRDEQQSDGSLPGIIPTPGWGYYWGNGPAWDIACIVIPWATYRYTGDRRILQDNFATMKKYVDYMHMRSPDLIADFGLGDWIPVETETPVGVTSTGYFYYGASTIAKAAGLLGNTADQQAYQALAAKIKEAFHKKYYNPKTQTYANGSQTALSTALFHGLVPDNLVNAVRKKLVQAVHARNDHIDTGILGARYMPHALTDAGEANLALNVITQTTYPSWGYWLAKGATTQWEDWKGEWSLDHIMFGDMSSWFYKALTGIRLDSNVPGFKHFIIKPEHTEILQWAKGKYESAYGSISSEWKNENGRFVHDIEVPVNTTATYYAPTGKATNIKESGNTLASQGIRITGTGQGRVVLELEAGKYHFEMAGN</sequence>
<evidence type="ECO:0000256" key="2">
    <source>
        <dbReference type="ARBA" id="ARBA00012652"/>
    </source>
</evidence>
<dbReference type="PANTHER" id="PTHR33307:SF6">
    <property type="entry name" value="ALPHA-RHAMNOSIDASE (EUROFUNG)-RELATED"/>
    <property type="match status" value="1"/>
</dbReference>
<dbReference type="Gene3D" id="2.60.420.10">
    <property type="entry name" value="Maltose phosphorylase, domain 3"/>
    <property type="match status" value="1"/>
</dbReference>
<feature type="domain" description="Alpha-L-rhamnosidase C-terminal" evidence="7">
    <location>
        <begin position="812"/>
        <end position="889"/>
    </location>
</feature>
<dbReference type="InterPro" id="IPR008902">
    <property type="entry name" value="Rhamnosid_concanavalin"/>
</dbReference>
<name>A0A385SQM3_9BACT</name>
<reference evidence="9" key="1">
    <citation type="submission" date="2018-09" db="EMBL/GenBank/DDBJ databases">
        <title>Chryseolinea sp. KIS68-18 isolated from soil.</title>
        <authorList>
            <person name="Weon H.-Y."/>
            <person name="Kwon S.-W."/>
            <person name="Lee S.A."/>
        </authorList>
    </citation>
    <scope>NUCLEOTIDE SEQUENCE [LARGE SCALE GENOMIC DNA]</scope>
    <source>
        <strain evidence="9">KIS68-18</strain>
    </source>
</reference>
<dbReference type="EMBL" id="CP032382">
    <property type="protein sequence ID" value="AYB33152.1"/>
    <property type="molecule type" value="Genomic_DNA"/>
</dbReference>